<dbReference type="STRING" id="266117.Rxyl_1239"/>
<feature type="transmembrane region" description="Helical" evidence="1">
    <location>
        <begin position="508"/>
        <end position="529"/>
    </location>
</feature>
<dbReference type="eggNOG" id="COG4743">
    <property type="taxonomic scope" value="Bacteria"/>
</dbReference>
<feature type="transmembrane region" description="Helical" evidence="1">
    <location>
        <begin position="6"/>
        <end position="24"/>
    </location>
</feature>
<feature type="transmembrane region" description="Helical" evidence="1">
    <location>
        <begin position="362"/>
        <end position="381"/>
    </location>
</feature>
<feature type="transmembrane region" description="Helical" evidence="1">
    <location>
        <begin position="64"/>
        <end position="85"/>
    </location>
</feature>
<dbReference type="KEGG" id="rxy:Rxyl_1239"/>
<dbReference type="OrthoDB" id="3251757at2"/>
<keyword evidence="1" id="KW-0472">Membrane</keyword>
<keyword evidence="3" id="KW-1185">Reference proteome</keyword>
<evidence type="ECO:0000313" key="3">
    <source>
        <dbReference type="Proteomes" id="UP000006637"/>
    </source>
</evidence>
<feature type="transmembrane region" description="Helical" evidence="1">
    <location>
        <begin position="264"/>
        <end position="282"/>
    </location>
</feature>
<organism evidence="2 3">
    <name type="scientific">Rubrobacter xylanophilus (strain DSM 9941 / JCM 11954 / NBRC 16129 / PRD-1)</name>
    <dbReference type="NCBI Taxonomy" id="266117"/>
    <lineage>
        <taxon>Bacteria</taxon>
        <taxon>Bacillati</taxon>
        <taxon>Actinomycetota</taxon>
        <taxon>Rubrobacteria</taxon>
        <taxon>Rubrobacterales</taxon>
        <taxon>Rubrobacteraceae</taxon>
        <taxon>Rubrobacter</taxon>
    </lineage>
</organism>
<dbReference type="RefSeq" id="WP_011564222.1">
    <property type="nucleotide sequence ID" value="NC_008148.1"/>
</dbReference>
<dbReference type="AlphaFoldDB" id="Q1AWM4"/>
<evidence type="ECO:0000313" key="2">
    <source>
        <dbReference type="EMBL" id="ABG04204.1"/>
    </source>
</evidence>
<feature type="transmembrane region" description="Helical" evidence="1">
    <location>
        <begin position="236"/>
        <end position="255"/>
    </location>
</feature>
<feature type="transmembrane region" description="Helical" evidence="1">
    <location>
        <begin position="453"/>
        <end position="472"/>
    </location>
</feature>
<feature type="transmembrane region" description="Helical" evidence="1">
    <location>
        <begin position="336"/>
        <end position="355"/>
    </location>
</feature>
<feature type="transmembrane region" description="Helical" evidence="1">
    <location>
        <begin position="159"/>
        <end position="177"/>
    </location>
</feature>
<reference evidence="2 3" key="1">
    <citation type="submission" date="2006-06" db="EMBL/GenBank/DDBJ databases">
        <title>Complete sequence of Rubrobacter xylanophilus DSM 9941.</title>
        <authorList>
            <consortium name="US DOE Joint Genome Institute"/>
            <person name="Copeland A."/>
            <person name="Lucas S."/>
            <person name="Lapidus A."/>
            <person name="Barry K."/>
            <person name="Detter J.C."/>
            <person name="Glavina del Rio T."/>
            <person name="Hammon N."/>
            <person name="Israni S."/>
            <person name="Dalin E."/>
            <person name="Tice H."/>
            <person name="Pitluck S."/>
            <person name="Munk A.C."/>
            <person name="Brettin T."/>
            <person name="Bruce D."/>
            <person name="Han C."/>
            <person name="Tapia R."/>
            <person name="Gilna P."/>
            <person name="Schmutz J."/>
            <person name="Larimer F."/>
            <person name="Land M."/>
            <person name="Hauser L."/>
            <person name="Kyrpides N."/>
            <person name="Lykidis A."/>
            <person name="da Costa M.S."/>
            <person name="Rainey F.A."/>
            <person name="Empadinhas N."/>
            <person name="Jolivet E."/>
            <person name="Battista J.R."/>
            <person name="Richardson P."/>
        </authorList>
    </citation>
    <scope>NUCLEOTIDE SEQUENCE [LARGE SCALE GENOMIC DNA]</scope>
    <source>
        <strain evidence="3">DSM 9941 / NBRC 16129 / PRD-1</strain>
    </source>
</reference>
<protein>
    <recommendedName>
        <fullName evidence="4">Glycosyltransferase RgtA/B/C/D-like domain-containing protein</fullName>
    </recommendedName>
</protein>
<evidence type="ECO:0000256" key="1">
    <source>
        <dbReference type="SAM" id="Phobius"/>
    </source>
</evidence>
<dbReference type="EMBL" id="CP000386">
    <property type="protein sequence ID" value="ABG04204.1"/>
    <property type="molecule type" value="Genomic_DNA"/>
</dbReference>
<gene>
    <name evidence="2" type="ordered locus">Rxyl_1239</name>
</gene>
<name>Q1AWM4_RUBXD</name>
<keyword evidence="1" id="KW-0812">Transmembrane</keyword>
<sequence length="678" mass="70979">MLGDLISALLAALVVGVAPGWFWARLLRGPADRAELATHSVAFSVSLVPALALLPTYAGIPVTPAVALVSPAAVFLSGLALYLRFGGSKAEAPPLAPQPPAPPPRALPLLAAALLLAAGAAAGLFSLQAAAPAFVLLAAGAALAGGRGEPGEPPAGGRLSGLLLAGILLLVLLRGYAGPVAHDWPHIRGIDKYTQAIMVDLMLSRGSLEAYMVYPPGFHALCAAVSRLSGLEPLELFPVLAPAFLLLPALSLYALGRALWGRRCGLAAAFLGGVVLGSPYLYLAEARYPQLISAQFLTVLAVAALFRLLASPSLREGAVLALLGSSVVLYHHVGAYFFALVLAAASLLLLPPLLLRGERRRAAALVLALSALGALSVLYAWDTYDLPRTVAGLLGGGGPGATGEAVAGAIGTQQPFPLSHLPEPVSHPVLWLGLLGIPFALVDRRRIPLAGRLAPWVLLAWCLIMFCGSRTALSGFPERFERDLGLPLALFAAYALVMLLRPAAARPAALAVSALAALLVAAGAARSLAVAAAPAPDGPSDSARLAITPNVEAAGEWLERHNTGGNIIVTPYIDHVPSRALLAMGGYSAVQTFNLSRIERNRDLPPSGKEPPLDAFVVMKRPGSPEARRVLREYDVRYVVLSKDYPGVDWRRFERLPGLYGKTFENEDVAIYAPKKRT</sequence>
<dbReference type="Proteomes" id="UP000006637">
    <property type="component" value="Chromosome"/>
</dbReference>
<dbReference type="HOGENOM" id="CLU_405372_0_0_11"/>
<keyword evidence="1" id="KW-1133">Transmembrane helix</keyword>
<feature type="transmembrane region" description="Helical" evidence="1">
    <location>
        <begin position="484"/>
        <end position="501"/>
    </location>
</feature>
<feature type="transmembrane region" description="Helical" evidence="1">
    <location>
        <begin position="36"/>
        <end position="58"/>
    </location>
</feature>
<feature type="transmembrane region" description="Helical" evidence="1">
    <location>
        <begin position="425"/>
        <end position="441"/>
    </location>
</feature>
<feature type="transmembrane region" description="Helical" evidence="1">
    <location>
        <begin position="288"/>
        <end position="306"/>
    </location>
</feature>
<proteinExistence type="predicted"/>
<accession>Q1AWM4</accession>
<evidence type="ECO:0008006" key="4">
    <source>
        <dbReference type="Google" id="ProtNLM"/>
    </source>
</evidence>
<feature type="transmembrane region" description="Helical" evidence="1">
    <location>
        <begin position="106"/>
        <end position="125"/>
    </location>
</feature>